<dbReference type="SUPFAM" id="SSF103473">
    <property type="entry name" value="MFS general substrate transporter"/>
    <property type="match status" value="1"/>
</dbReference>
<protein>
    <submittedName>
        <fullName evidence="3">MFS transporter</fullName>
    </submittedName>
</protein>
<dbReference type="InterPro" id="IPR039672">
    <property type="entry name" value="MFS_2"/>
</dbReference>
<name>A0ABX4S630_9GAMM</name>
<evidence type="ECO:0000256" key="2">
    <source>
        <dbReference type="SAM" id="Phobius"/>
    </source>
</evidence>
<feature type="transmembrane region" description="Helical" evidence="2">
    <location>
        <begin position="150"/>
        <end position="173"/>
    </location>
</feature>
<dbReference type="PANTHER" id="PTHR11328">
    <property type="entry name" value="MAJOR FACILITATOR SUPERFAMILY DOMAIN-CONTAINING PROTEIN"/>
    <property type="match status" value="1"/>
</dbReference>
<dbReference type="EMBL" id="LXFV01000025">
    <property type="protein sequence ID" value="PKX84875.1"/>
    <property type="molecule type" value="Genomic_DNA"/>
</dbReference>
<proteinExistence type="inferred from homology"/>
<sequence length="519" mass="57811">MKTRKIGLANYLAYGSGDFLGAGTTALTAAWLLYFYTTFCGLTPIEATFIFAMARVLDAVVSPLMGFLTDNFGSTWLGKRFGRRKFFILLGIPCVFSYSFMWVGDMGYWYYLLTYLLFDIVYTMVLVPYETLVPEMTDDFKQKTKFSGARIALAQLSAILAAFLPGILLGYFGKDNAVSFLYSSLVFSIICALVLTLVYFFTWERPRDQMSEASLRAEKERQSLTLSQSLKRLNVELVSTLRIRIFRQHLGMYLGGYIAQDVFNAVFTYYVVFVLMQSPTMASNLMGTMAILQFIAVIGMIPLCIRFGPAPSYRFVVCLFGLSALSYAVLWYSGLHDTFSLLLLISALAGIGRGGINYVPWNTYTYIADVDEVITAQRREGIFAGIMTLTRKASQAGAVMLVGIVLQLSGFVSGQSVQAPSVSHTILMILSFGTVCVLALGFLVSLRFKLNLQTHSVLREETLKMREAGRPVPERITPQARATVEMLAGMPYESLWGNNNIGYLNRHNGDKPVTHATQP</sequence>
<feature type="transmembrane region" description="Helical" evidence="2">
    <location>
        <begin position="426"/>
        <end position="446"/>
    </location>
</feature>
<evidence type="ECO:0000313" key="4">
    <source>
        <dbReference type="Proteomes" id="UP000234468"/>
    </source>
</evidence>
<accession>A0ABX4S630</accession>
<dbReference type="RefSeq" id="WP_048262129.1">
    <property type="nucleotide sequence ID" value="NZ_AODU01000015.1"/>
</dbReference>
<keyword evidence="2" id="KW-1133">Transmembrane helix</keyword>
<feature type="transmembrane region" description="Helical" evidence="2">
    <location>
        <begin position="179"/>
        <end position="201"/>
    </location>
</feature>
<feature type="transmembrane region" description="Helical" evidence="2">
    <location>
        <begin position="250"/>
        <end position="273"/>
    </location>
</feature>
<comment type="caution">
    <text evidence="3">The sequence shown here is derived from an EMBL/GenBank/DDBJ whole genome shotgun (WGS) entry which is preliminary data.</text>
</comment>
<dbReference type="Proteomes" id="UP000234468">
    <property type="component" value="Unassembled WGS sequence"/>
</dbReference>
<reference evidence="3 4" key="1">
    <citation type="submission" date="2016-04" db="EMBL/GenBank/DDBJ databases">
        <title>New species of Pectobacterium.</title>
        <authorList>
            <person name="Waleron M."/>
            <person name="Misztak A.E."/>
            <person name="Waleron K."/>
        </authorList>
    </citation>
    <scope>NUCLEOTIDE SEQUENCE [LARGE SCALE GENOMIC DNA]</scope>
    <source>
        <strain evidence="3 4">IFB5232</strain>
    </source>
</reference>
<keyword evidence="2" id="KW-0472">Membrane</keyword>
<evidence type="ECO:0000313" key="3">
    <source>
        <dbReference type="EMBL" id="PKX84875.1"/>
    </source>
</evidence>
<dbReference type="Pfam" id="PF13347">
    <property type="entry name" value="MFS_2"/>
    <property type="match status" value="1"/>
</dbReference>
<feature type="transmembrane region" description="Helical" evidence="2">
    <location>
        <begin position="47"/>
        <end position="65"/>
    </location>
</feature>
<feature type="transmembrane region" description="Helical" evidence="2">
    <location>
        <begin position="396"/>
        <end position="414"/>
    </location>
</feature>
<feature type="transmembrane region" description="Helical" evidence="2">
    <location>
        <begin position="285"/>
        <end position="305"/>
    </location>
</feature>
<feature type="transmembrane region" description="Helical" evidence="2">
    <location>
        <begin position="86"/>
        <end position="103"/>
    </location>
</feature>
<dbReference type="CDD" id="cd17332">
    <property type="entry name" value="MFS_MelB_like"/>
    <property type="match status" value="1"/>
</dbReference>
<keyword evidence="2" id="KW-0812">Transmembrane</keyword>
<organism evidence="3 4">
    <name type="scientific">Pectobacterium peruviense</name>
    <dbReference type="NCBI Taxonomy" id="2066479"/>
    <lineage>
        <taxon>Bacteria</taxon>
        <taxon>Pseudomonadati</taxon>
        <taxon>Pseudomonadota</taxon>
        <taxon>Gammaproteobacteria</taxon>
        <taxon>Enterobacterales</taxon>
        <taxon>Pectobacteriaceae</taxon>
        <taxon>Pectobacterium</taxon>
    </lineage>
</organism>
<feature type="transmembrane region" description="Helical" evidence="2">
    <location>
        <begin position="338"/>
        <end position="356"/>
    </location>
</feature>
<gene>
    <name evidence="3" type="ORF">A0G03_18285</name>
</gene>
<dbReference type="Gene3D" id="1.20.1250.20">
    <property type="entry name" value="MFS general substrate transporter like domains"/>
    <property type="match status" value="2"/>
</dbReference>
<comment type="similarity">
    <text evidence="1">Belongs to the sodium:galactoside symporter (TC 2.A.2) family.</text>
</comment>
<keyword evidence="4" id="KW-1185">Reference proteome</keyword>
<feature type="transmembrane region" description="Helical" evidence="2">
    <location>
        <begin position="12"/>
        <end position="35"/>
    </location>
</feature>
<dbReference type="InterPro" id="IPR036259">
    <property type="entry name" value="MFS_trans_sf"/>
</dbReference>
<feature type="transmembrane region" description="Helical" evidence="2">
    <location>
        <begin position="312"/>
        <end position="332"/>
    </location>
</feature>
<evidence type="ECO:0000256" key="1">
    <source>
        <dbReference type="ARBA" id="ARBA00009617"/>
    </source>
</evidence>
<feature type="transmembrane region" description="Helical" evidence="2">
    <location>
        <begin position="109"/>
        <end position="129"/>
    </location>
</feature>
<dbReference type="PANTHER" id="PTHR11328:SF24">
    <property type="entry name" value="MAJOR FACILITATOR SUPERFAMILY (MFS) PROFILE DOMAIN-CONTAINING PROTEIN"/>
    <property type="match status" value="1"/>
</dbReference>